<reference evidence="2 3" key="1">
    <citation type="journal article" date="2011" name="J. Bacteriol.">
        <title>Complete genome sequence of the plant pathogen Ralstonia solanacearum strain Po82.</title>
        <authorList>
            <person name="Xu J."/>
            <person name="Zheng H.J."/>
            <person name="Liu L."/>
            <person name="Pan Z.C."/>
            <person name="Prior P."/>
            <person name="Tang B."/>
            <person name="Xu J.S."/>
            <person name="Zhang H."/>
            <person name="Tian Q."/>
            <person name="Zhang L.Q."/>
            <person name="Feng J."/>
        </authorList>
    </citation>
    <scope>NUCLEOTIDE SEQUENCE [LARGE SCALE GENOMIC DNA]</scope>
    <source>
        <strain evidence="3">Po82</strain>
    </source>
</reference>
<proteinExistence type="predicted"/>
<evidence type="ECO:0000256" key="1">
    <source>
        <dbReference type="SAM" id="MobiDB-lite"/>
    </source>
</evidence>
<dbReference type="HOGENOM" id="CLU_2957411_0_0_4"/>
<dbReference type="EMBL" id="CP002820">
    <property type="protein sequence ID" value="AEG72030.1"/>
    <property type="molecule type" value="Genomic_DNA"/>
</dbReference>
<organism evidence="2 3">
    <name type="scientific">Ralstonia solanacearum (strain Po82)</name>
    <dbReference type="NCBI Taxonomy" id="1031711"/>
    <lineage>
        <taxon>Bacteria</taxon>
        <taxon>Pseudomonadati</taxon>
        <taxon>Pseudomonadota</taxon>
        <taxon>Betaproteobacteria</taxon>
        <taxon>Burkholderiales</taxon>
        <taxon>Burkholderiaceae</taxon>
        <taxon>Ralstonia</taxon>
        <taxon>Ralstonia solanacearum species complex</taxon>
    </lineage>
</organism>
<evidence type="ECO:0000313" key="2">
    <source>
        <dbReference type="EMBL" id="AEG72030.1"/>
    </source>
</evidence>
<accession>F6GBG4</accession>
<protein>
    <submittedName>
        <fullName evidence="2">Uncharacterized protein</fullName>
    </submittedName>
</protein>
<geneLocation type="plasmid" evidence="3"/>
<name>F6GBG4_RALS8</name>
<dbReference type="AlphaFoldDB" id="F6GBG4"/>
<feature type="region of interest" description="Disordered" evidence="1">
    <location>
        <begin position="1"/>
        <end position="31"/>
    </location>
</feature>
<evidence type="ECO:0000313" key="3">
    <source>
        <dbReference type="Proteomes" id="UP000007953"/>
    </source>
</evidence>
<dbReference type="KEGG" id="rsn:RSPO_m01395"/>
<dbReference type="Proteomes" id="UP000007953">
    <property type="component" value="Plasmid megaplasmid"/>
</dbReference>
<keyword evidence="2" id="KW-0614">Plasmid</keyword>
<sequence>MRSTRRPSRSGRRSGPQSLIALQAPRKPKSTVLPTEDEAIIVAFRQRTLLPLEAGKLYE</sequence>
<gene>
    <name evidence="2" type="ordered locus">RSPO_m01395</name>
</gene>
<feature type="compositionally biased region" description="Basic residues" evidence="1">
    <location>
        <begin position="1"/>
        <end position="12"/>
    </location>
</feature>